<evidence type="ECO:0000256" key="2">
    <source>
        <dbReference type="ARBA" id="ARBA00012150"/>
    </source>
</evidence>
<dbReference type="PRINTS" id="PR00112">
    <property type="entry name" value="ACYLPHPHTASE"/>
</dbReference>
<evidence type="ECO:0000256" key="1">
    <source>
        <dbReference type="ARBA" id="ARBA00005614"/>
    </source>
</evidence>
<dbReference type="EMBL" id="CP102480">
    <property type="protein sequence ID" value="UUX50918.1"/>
    <property type="molecule type" value="Genomic_DNA"/>
</dbReference>
<evidence type="ECO:0000256" key="4">
    <source>
        <dbReference type="PROSITE-ProRule" id="PRU00520"/>
    </source>
</evidence>
<dbReference type="PROSITE" id="PS00151">
    <property type="entry name" value="ACYLPHOSPHATASE_2"/>
    <property type="match status" value="1"/>
</dbReference>
<comment type="similarity">
    <text evidence="1 5">Belongs to the acylphosphatase family.</text>
</comment>
<evidence type="ECO:0000313" key="7">
    <source>
        <dbReference type="EMBL" id="UUX50918.1"/>
    </source>
</evidence>
<dbReference type="GO" id="GO:0003998">
    <property type="term" value="F:acylphosphatase activity"/>
    <property type="evidence" value="ECO:0007669"/>
    <property type="project" value="UniProtKB-EC"/>
</dbReference>
<dbReference type="SUPFAM" id="SSF54975">
    <property type="entry name" value="Acylphosphatase/BLUF domain-like"/>
    <property type="match status" value="1"/>
</dbReference>
<dbReference type="PANTHER" id="PTHR47268:SF4">
    <property type="entry name" value="ACYLPHOSPHATASE"/>
    <property type="match status" value="1"/>
</dbReference>
<dbReference type="InterPro" id="IPR001792">
    <property type="entry name" value="Acylphosphatase-like_dom"/>
</dbReference>
<dbReference type="EC" id="3.6.1.7" evidence="2 4"/>
<dbReference type="Gene3D" id="3.30.70.100">
    <property type="match status" value="1"/>
</dbReference>
<evidence type="ECO:0000256" key="3">
    <source>
        <dbReference type="ARBA" id="ARBA00047645"/>
    </source>
</evidence>
<dbReference type="InterPro" id="IPR020456">
    <property type="entry name" value="Acylphosphatase"/>
</dbReference>
<dbReference type="Proteomes" id="UP001060336">
    <property type="component" value="Chromosome"/>
</dbReference>
<feature type="active site" evidence="4">
    <location>
        <position position="42"/>
    </location>
</feature>
<sequence>MSEHVPRTTVRVVISGRVQGVWYRGWTVGEASATGLDGWVRNRSDGTVEAVFSGPAERVDAMIEACRAGPPAAQVSGIECFDDTDPPGQSGFHQRPTL</sequence>
<dbReference type="KEGG" id="naci:NUH88_04320"/>
<dbReference type="PROSITE" id="PS51160">
    <property type="entry name" value="ACYLPHOSPHATASE_3"/>
    <property type="match status" value="1"/>
</dbReference>
<feature type="domain" description="Acylphosphatase-like" evidence="6">
    <location>
        <begin position="9"/>
        <end position="96"/>
    </location>
</feature>
<dbReference type="InterPro" id="IPR017968">
    <property type="entry name" value="Acylphosphatase_CS"/>
</dbReference>
<comment type="catalytic activity">
    <reaction evidence="3 4">
        <text>an acyl phosphate + H2O = a carboxylate + phosphate + H(+)</text>
        <dbReference type="Rhea" id="RHEA:14965"/>
        <dbReference type="ChEBI" id="CHEBI:15377"/>
        <dbReference type="ChEBI" id="CHEBI:15378"/>
        <dbReference type="ChEBI" id="CHEBI:29067"/>
        <dbReference type="ChEBI" id="CHEBI:43474"/>
        <dbReference type="ChEBI" id="CHEBI:59918"/>
        <dbReference type="EC" id="3.6.1.7"/>
    </reaction>
</comment>
<dbReference type="PANTHER" id="PTHR47268">
    <property type="entry name" value="ACYLPHOSPHATASE"/>
    <property type="match status" value="1"/>
</dbReference>
<keyword evidence="8" id="KW-1185">Reference proteome</keyword>
<keyword evidence="4 7" id="KW-0378">Hydrolase</keyword>
<dbReference type="RefSeq" id="WP_257770171.1">
    <property type="nucleotide sequence ID" value="NZ_CP102480.1"/>
</dbReference>
<protein>
    <recommendedName>
        <fullName evidence="2 4">acylphosphatase</fullName>
        <ecNumber evidence="2 4">3.6.1.7</ecNumber>
    </recommendedName>
</protein>
<reference evidence="7" key="1">
    <citation type="submission" date="2022-08" db="EMBL/GenBank/DDBJ databases">
        <title>Nisaea acidiphila sp. nov., isolated from a marine algal debris and emended description of the genus Nisaea Urios et al. 2008.</title>
        <authorList>
            <person name="Kwon K."/>
        </authorList>
    </citation>
    <scope>NUCLEOTIDE SEQUENCE</scope>
    <source>
        <strain evidence="7">MEBiC11861</strain>
    </source>
</reference>
<dbReference type="Pfam" id="PF00708">
    <property type="entry name" value="Acylphosphatase"/>
    <property type="match status" value="1"/>
</dbReference>
<organism evidence="7 8">
    <name type="scientific">Nisaea acidiphila</name>
    <dbReference type="NCBI Taxonomy" id="1862145"/>
    <lineage>
        <taxon>Bacteria</taxon>
        <taxon>Pseudomonadati</taxon>
        <taxon>Pseudomonadota</taxon>
        <taxon>Alphaproteobacteria</taxon>
        <taxon>Rhodospirillales</taxon>
        <taxon>Thalassobaculaceae</taxon>
        <taxon>Nisaea</taxon>
    </lineage>
</organism>
<feature type="active site" evidence="4">
    <location>
        <position position="24"/>
    </location>
</feature>
<dbReference type="AlphaFoldDB" id="A0A9J7AUX2"/>
<proteinExistence type="inferred from homology"/>
<evidence type="ECO:0000256" key="5">
    <source>
        <dbReference type="RuleBase" id="RU004168"/>
    </source>
</evidence>
<evidence type="ECO:0000313" key="8">
    <source>
        <dbReference type="Proteomes" id="UP001060336"/>
    </source>
</evidence>
<accession>A0A9J7AUX2</accession>
<name>A0A9J7AUX2_9PROT</name>
<gene>
    <name evidence="7" type="ORF">NUH88_04320</name>
</gene>
<dbReference type="InterPro" id="IPR036046">
    <property type="entry name" value="Acylphosphatase-like_dom_sf"/>
</dbReference>
<evidence type="ECO:0000259" key="6">
    <source>
        <dbReference type="PROSITE" id="PS51160"/>
    </source>
</evidence>